<dbReference type="RefSeq" id="WP_168153378.1">
    <property type="nucleotide sequence ID" value="NZ_JAAWVT010000013.1"/>
</dbReference>
<dbReference type="Proteomes" id="UP000746595">
    <property type="component" value="Unassembled WGS sequence"/>
</dbReference>
<proteinExistence type="predicted"/>
<name>A0ABX1G9D5_9MICC</name>
<reference evidence="2 3" key="1">
    <citation type="submission" date="2020-04" db="EMBL/GenBank/DDBJ databases">
        <title>Paeniglutamicibacter sp. ANT13_2, a novel actinomycete isolated from sediment in Antarctica.</title>
        <authorList>
            <person name="Sakdapetsiri C."/>
            <person name="Pinyakong O."/>
        </authorList>
    </citation>
    <scope>NUCLEOTIDE SEQUENCE [LARGE SCALE GENOMIC DNA]</scope>
    <source>
        <strain evidence="2 3">ANT13_2</strain>
    </source>
</reference>
<protein>
    <submittedName>
        <fullName evidence="2">Uncharacterized protein</fullName>
    </submittedName>
</protein>
<sequence length="329" mass="35332">MEILLWVLVPLLILGLAWLGLKKLRVKNSAEVSAAITQESAELANTRLTADAHRAVYKSLAQGDFMAAVQNYKAMTGEGYKASIIAVRSLERFPQVRKAPTTGPTIAQQLAAEREADQAAEPEAAKPQAPSAAAGIPLPIGDSAPAEQVLSQPLAKTSEEAEKSEDPWMVPSEWADEFGSSAERSSTQFKVSYLVDGEEHEFASEDLPPAEYDQFLSLVRDEDLHGAASLIAKHSGLAEEEIFRMLVASPLGGGQAPTANIADFSFEGQGPDGAVKFSINDLGEPERSKLLDHLRLGELDEATSIVARHTGLPDEMVRTLLNAFGDGEK</sequence>
<dbReference type="EMBL" id="JAAWVT010000013">
    <property type="protein sequence ID" value="NKG22628.1"/>
    <property type="molecule type" value="Genomic_DNA"/>
</dbReference>
<evidence type="ECO:0000313" key="3">
    <source>
        <dbReference type="Proteomes" id="UP000746595"/>
    </source>
</evidence>
<accession>A0ABX1G9D5</accession>
<evidence type="ECO:0000313" key="2">
    <source>
        <dbReference type="EMBL" id="NKG22628.1"/>
    </source>
</evidence>
<feature type="region of interest" description="Disordered" evidence="1">
    <location>
        <begin position="111"/>
        <end position="170"/>
    </location>
</feature>
<evidence type="ECO:0000256" key="1">
    <source>
        <dbReference type="SAM" id="MobiDB-lite"/>
    </source>
</evidence>
<gene>
    <name evidence="2" type="ORF">HED64_18175</name>
</gene>
<comment type="caution">
    <text evidence="2">The sequence shown here is derived from an EMBL/GenBank/DDBJ whole genome shotgun (WGS) entry which is preliminary data.</text>
</comment>
<feature type="compositionally biased region" description="Low complexity" evidence="1">
    <location>
        <begin position="119"/>
        <end position="134"/>
    </location>
</feature>
<feature type="compositionally biased region" description="Basic and acidic residues" evidence="1">
    <location>
        <begin position="157"/>
        <end position="166"/>
    </location>
</feature>
<keyword evidence="3" id="KW-1185">Reference proteome</keyword>
<organism evidence="2 3">
    <name type="scientific">Paeniglutamicibacter terrestris</name>
    <dbReference type="NCBI Taxonomy" id="2723403"/>
    <lineage>
        <taxon>Bacteria</taxon>
        <taxon>Bacillati</taxon>
        <taxon>Actinomycetota</taxon>
        <taxon>Actinomycetes</taxon>
        <taxon>Micrococcales</taxon>
        <taxon>Micrococcaceae</taxon>
        <taxon>Paeniglutamicibacter</taxon>
    </lineage>
</organism>